<accession>A0A5B2ZAY3</accession>
<dbReference type="AlphaFoldDB" id="A0A5B2ZAY3"/>
<proteinExistence type="predicted"/>
<dbReference type="Gene3D" id="3.40.50.1820">
    <property type="entry name" value="alpha/beta hydrolase"/>
    <property type="match status" value="1"/>
</dbReference>
<keyword evidence="3" id="KW-0378">Hydrolase</keyword>
<feature type="domain" description="AB hydrolase-1" evidence="2">
    <location>
        <begin position="17"/>
        <end position="167"/>
    </location>
</feature>
<name>A0A5B2ZAY3_9GAMM</name>
<organism evidence="3 4">
    <name type="scientific">Arenimonas fontis</name>
    <dbReference type="NCBI Taxonomy" id="2608255"/>
    <lineage>
        <taxon>Bacteria</taxon>
        <taxon>Pseudomonadati</taxon>
        <taxon>Pseudomonadota</taxon>
        <taxon>Gammaproteobacteria</taxon>
        <taxon>Lysobacterales</taxon>
        <taxon>Lysobacteraceae</taxon>
        <taxon>Arenimonas</taxon>
    </lineage>
</organism>
<dbReference type="SUPFAM" id="SSF53474">
    <property type="entry name" value="alpha/beta-Hydrolases"/>
    <property type="match status" value="1"/>
</dbReference>
<dbReference type="EMBL" id="VUOD01000004">
    <property type="protein sequence ID" value="KAA2285115.1"/>
    <property type="molecule type" value="Genomic_DNA"/>
</dbReference>
<dbReference type="Pfam" id="PF12697">
    <property type="entry name" value="Abhydrolase_6"/>
    <property type="match status" value="1"/>
</dbReference>
<dbReference type="GO" id="GO:0016787">
    <property type="term" value="F:hydrolase activity"/>
    <property type="evidence" value="ECO:0007669"/>
    <property type="project" value="UniProtKB-KW"/>
</dbReference>
<keyword evidence="4" id="KW-1185">Reference proteome</keyword>
<evidence type="ECO:0000313" key="3">
    <source>
        <dbReference type="EMBL" id="KAA2285115.1"/>
    </source>
</evidence>
<evidence type="ECO:0000259" key="2">
    <source>
        <dbReference type="Pfam" id="PF12697"/>
    </source>
</evidence>
<reference evidence="3 4" key="2">
    <citation type="submission" date="2019-09" db="EMBL/GenBank/DDBJ databases">
        <authorList>
            <person name="Mazur A."/>
        </authorList>
    </citation>
    <scope>NUCLEOTIDE SEQUENCE [LARGE SCALE GENOMIC DNA]</scope>
    <source>
        <strain evidence="3 4">3729k</strain>
    </source>
</reference>
<dbReference type="Proteomes" id="UP000322165">
    <property type="component" value="Unassembled WGS sequence"/>
</dbReference>
<comment type="caution">
    <text evidence="3">The sequence shown here is derived from an EMBL/GenBank/DDBJ whole genome shotgun (WGS) entry which is preliminary data.</text>
</comment>
<gene>
    <name evidence="3" type="ORF">F0415_06540</name>
</gene>
<sequence length="218" mass="22823">MRGLTLWPLARRLRAYGYAPEPFDYASLWRSPAEAADRLAHRLLAMSPGPVHLVGHSLGGLVALETVAGWAGLPHGRIVCLGSPLAGSGAARGMARWRLDGWLGRSRTLLKAGLHALPPGREVGVIAGIRPLGLGKLFAGFDGPHDGTVALWETRLPGLADHVAVHSSHTGLLLDARVAALTAGFLATGRFPDLGQGASPARSGQELPTRTFPPGRSG</sequence>
<evidence type="ECO:0000313" key="4">
    <source>
        <dbReference type="Proteomes" id="UP000322165"/>
    </source>
</evidence>
<dbReference type="InterPro" id="IPR029058">
    <property type="entry name" value="AB_hydrolase_fold"/>
</dbReference>
<protein>
    <submittedName>
        <fullName evidence="3">Alpha/beta hydrolase</fullName>
    </submittedName>
</protein>
<dbReference type="PANTHER" id="PTHR37946:SF1">
    <property type="entry name" value="SLL1969 PROTEIN"/>
    <property type="match status" value="1"/>
</dbReference>
<dbReference type="InterPro" id="IPR000073">
    <property type="entry name" value="AB_hydrolase_1"/>
</dbReference>
<evidence type="ECO:0000256" key="1">
    <source>
        <dbReference type="SAM" id="MobiDB-lite"/>
    </source>
</evidence>
<reference evidence="3 4" key="1">
    <citation type="submission" date="2019-09" db="EMBL/GenBank/DDBJ databases">
        <title>Arenimonas chukotkensis sp. nov., a bacterium isolated from Chukotka hot spring, Arctic region, Russia.</title>
        <authorList>
            <person name="Zayulina K.S."/>
            <person name="Prokofeva M.I."/>
            <person name="Elcheninov A.G."/>
            <person name="Novikov A."/>
            <person name="Kochetkova T.V."/>
            <person name="Kublanov I.V."/>
        </authorList>
    </citation>
    <scope>NUCLEOTIDE SEQUENCE [LARGE SCALE GENOMIC DNA]</scope>
    <source>
        <strain evidence="3 4">3729k</strain>
    </source>
</reference>
<dbReference type="PANTHER" id="PTHR37946">
    <property type="entry name" value="SLL1969 PROTEIN"/>
    <property type="match status" value="1"/>
</dbReference>
<feature type="region of interest" description="Disordered" evidence="1">
    <location>
        <begin position="195"/>
        <end position="218"/>
    </location>
</feature>